<proteinExistence type="predicted"/>
<dbReference type="EMBL" id="JAFCIX010000332">
    <property type="protein sequence ID" value="KAH6594610.1"/>
    <property type="molecule type" value="Genomic_DNA"/>
</dbReference>
<keyword evidence="4" id="KW-1185">Reference proteome</keyword>
<evidence type="ECO:0000256" key="1">
    <source>
        <dbReference type="SAM" id="MobiDB-lite"/>
    </source>
</evidence>
<dbReference type="Proteomes" id="UP001648503">
    <property type="component" value="Unassembled WGS sequence"/>
</dbReference>
<evidence type="ECO:0000313" key="4">
    <source>
        <dbReference type="Proteomes" id="UP001648503"/>
    </source>
</evidence>
<accession>A0ABQ8F9U0</accession>
<evidence type="ECO:0000259" key="2">
    <source>
        <dbReference type="Pfam" id="PF09429"/>
    </source>
</evidence>
<feature type="compositionally biased region" description="Acidic residues" evidence="1">
    <location>
        <begin position="143"/>
        <end position="153"/>
    </location>
</feature>
<sequence length="401" mass="44203">MGKKEKTVNPADALRKQQRKKELKKNKEDKKKGKIAAKSQVSTAKLEIEFRKLSEQELAGTLDSNGKFRIRQIQDKIKDINEARTLLGLAPKVLTVEEPAKSKAAKSERVYKYYHPTFNPNGKRKGQGSQSGDEDRNANESGEGSESDQEDALSIDSLELDKSNNPETVPGVQPVVEDSHPDGEKLASPVSLSYIPIPEGVAPETEAQVYNAVKLDEIVDAIEAARREKEHKRSEKAKAKERAKEEAARAQSANLSSSFYQTAPPNFFPGAIHNMYPSIPMGFPMPIPQPFYHMPVMPVMPYPMHPQHGAPSFAPTRPRHGGQKPYQARPRQSKPQRPAPLPNKPATANIISAAPQIRDLQKELINFVPISVLRKKASSAQQKASSSISVGTEKEGKGEKG</sequence>
<evidence type="ECO:0000313" key="3">
    <source>
        <dbReference type="EMBL" id="KAH6594610.1"/>
    </source>
</evidence>
<organism evidence="3 4">
    <name type="scientific">Batrachochytrium salamandrivorans</name>
    <dbReference type="NCBI Taxonomy" id="1357716"/>
    <lineage>
        <taxon>Eukaryota</taxon>
        <taxon>Fungi</taxon>
        <taxon>Fungi incertae sedis</taxon>
        <taxon>Chytridiomycota</taxon>
        <taxon>Chytridiomycota incertae sedis</taxon>
        <taxon>Chytridiomycetes</taxon>
        <taxon>Rhizophydiales</taxon>
        <taxon>Rhizophydiales incertae sedis</taxon>
        <taxon>Batrachochytrium</taxon>
    </lineage>
</organism>
<feature type="region of interest" description="Disordered" evidence="1">
    <location>
        <begin position="308"/>
        <end position="352"/>
    </location>
</feature>
<feature type="region of interest" description="Disordered" evidence="1">
    <location>
        <begin position="375"/>
        <end position="401"/>
    </location>
</feature>
<feature type="compositionally biased region" description="Low complexity" evidence="1">
    <location>
        <begin position="378"/>
        <end position="387"/>
    </location>
</feature>
<gene>
    <name evidence="3" type="ORF">BASA50_006559</name>
</gene>
<reference evidence="3 4" key="1">
    <citation type="submission" date="2021-02" db="EMBL/GenBank/DDBJ databases">
        <title>Variation within the Batrachochytrium salamandrivorans European outbreak.</title>
        <authorList>
            <person name="Kelly M."/>
            <person name="Pasmans F."/>
            <person name="Shea T.P."/>
            <person name="Munoz J.F."/>
            <person name="Carranza S."/>
            <person name="Cuomo C.A."/>
            <person name="Martel A."/>
        </authorList>
    </citation>
    <scope>NUCLEOTIDE SEQUENCE [LARGE SCALE GENOMIC DNA]</scope>
    <source>
        <strain evidence="3 4">AMFP18/2</strain>
    </source>
</reference>
<feature type="compositionally biased region" description="Basic and acidic residues" evidence="1">
    <location>
        <begin position="392"/>
        <end position="401"/>
    </location>
</feature>
<dbReference type="InterPro" id="IPR019007">
    <property type="entry name" value="Wbp11/ELF5/Saf1_N"/>
</dbReference>
<feature type="region of interest" description="Disordered" evidence="1">
    <location>
        <begin position="1"/>
        <end position="37"/>
    </location>
</feature>
<name>A0ABQ8F9U0_9FUNG</name>
<protein>
    <recommendedName>
        <fullName evidence="2">Wbp11/ELF5/Saf1 N-terminal domain-containing protein</fullName>
    </recommendedName>
</protein>
<feature type="region of interest" description="Disordered" evidence="1">
    <location>
        <begin position="97"/>
        <end position="188"/>
    </location>
</feature>
<feature type="domain" description="Wbp11/ELF5/Saf1 N-terminal" evidence="2">
    <location>
        <begin position="5"/>
        <end position="81"/>
    </location>
</feature>
<feature type="compositionally biased region" description="Basic and acidic residues" evidence="1">
    <location>
        <begin position="226"/>
        <end position="248"/>
    </location>
</feature>
<feature type="region of interest" description="Disordered" evidence="1">
    <location>
        <begin position="226"/>
        <end position="253"/>
    </location>
</feature>
<feature type="compositionally biased region" description="Basic and acidic residues" evidence="1">
    <location>
        <begin position="98"/>
        <end position="111"/>
    </location>
</feature>
<dbReference type="Pfam" id="PF09429">
    <property type="entry name" value="Wbp11"/>
    <property type="match status" value="1"/>
</dbReference>
<comment type="caution">
    <text evidence="3">The sequence shown here is derived from an EMBL/GenBank/DDBJ whole genome shotgun (WGS) entry which is preliminary data.</text>
</comment>